<feature type="region of interest" description="Disordered" evidence="1">
    <location>
        <begin position="108"/>
        <end position="128"/>
    </location>
</feature>
<evidence type="ECO:0000313" key="3">
    <source>
        <dbReference type="Proteomes" id="UP000196230"/>
    </source>
</evidence>
<evidence type="ECO:0000313" key="2">
    <source>
        <dbReference type="EMBL" id="SJN32225.1"/>
    </source>
</evidence>
<dbReference type="Proteomes" id="UP000196230">
    <property type="component" value="Unassembled WGS sequence"/>
</dbReference>
<name>A0A1R4JKB1_9MICC</name>
<accession>A0A1R4JKB1</accession>
<proteinExistence type="predicted"/>
<dbReference type="AlphaFoldDB" id="A0A1R4JKB1"/>
<reference evidence="2 3" key="1">
    <citation type="submission" date="2017-02" db="EMBL/GenBank/DDBJ databases">
        <authorList>
            <person name="Peterson S.W."/>
        </authorList>
    </citation>
    <scope>NUCLEOTIDE SEQUENCE [LARGE SCALE GENOMIC DNA]</scope>
    <source>
        <strain evidence="2 3">2B3F</strain>
    </source>
</reference>
<evidence type="ECO:0000256" key="1">
    <source>
        <dbReference type="SAM" id="MobiDB-lite"/>
    </source>
</evidence>
<sequence>MEEGLAELPAPLRPVRVSDDPDLLHTDPEGSADSGLLVPSAGGNEVVTAYPDRAQTLAGLGRGLLLARCSSDDGPQASAQDGSVLGLEAQTALFYGWGSALGVPPDDLRAPYDTPLSEHPGFTDEERQRLSERAAAFADLAPSERRDWWASHADAVASCTLSEADLP</sequence>
<protein>
    <submittedName>
        <fullName evidence="2">Uncharacterized protein</fullName>
    </submittedName>
</protein>
<feature type="region of interest" description="Disordered" evidence="1">
    <location>
        <begin position="1"/>
        <end position="39"/>
    </location>
</feature>
<dbReference type="EMBL" id="FUKP01000062">
    <property type="protein sequence ID" value="SJN32225.1"/>
    <property type="molecule type" value="Genomic_DNA"/>
</dbReference>
<gene>
    <name evidence="2" type="ORF">FM125_08950</name>
</gene>
<organism evidence="2 3">
    <name type="scientific">Micrococcus lylae</name>
    <dbReference type="NCBI Taxonomy" id="1273"/>
    <lineage>
        <taxon>Bacteria</taxon>
        <taxon>Bacillati</taxon>
        <taxon>Actinomycetota</taxon>
        <taxon>Actinomycetes</taxon>
        <taxon>Micrococcales</taxon>
        <taxon>Micrococcaceae</taxon>
        <taxon>Micrococcus</taxon>
    </lineage>
</organism>
<feature type="compositionally biased region" description="Basic and acidic residues" evidence="1">
    <location>
        <begin position="16"/>
        <end position="28"/>
    </location>
</feature>